<dbReference type="InterPro" id="IPR042094">
    <property type="entry name" value="T2SS_GspF_sf"/>
</dbReference>
<evidence type="ECO:0000256" key="7">
    <source>
        <dbReference type="SAM" id="Phobius"/>
    </source>
</evidence>
<dbReference type="Pfam" id="PF00482">
    <property type="entry name" value="T2SSF"/>
    <property type="match status" value="2"/>
</dbReference>
<evidence type="ECO:0000259" key="8">
    <source>
        <dbReference type="Pfam" id="PF00482"/>
    </source>
</evidence>
<dbReference type="Gene3D" id="1.20.81.30">
    <property type="entry name" value="Type II secretion system (T2SS), domain F"/>
    <property type="match status" value="2"/>
</dbReference>
<gene>
    <name evidence="9" type="ORF">DKG77_15120</name>
</gene>
<evidence type="ECO:0000313" key="9">
    <source>
        <dbReference type="EMBL" id="PWL37628.1"/>
    </source>
</evidence>
<keyword evidence="5 7" id="KW-1133">Transmembrane helix</keyword>
<proteinExistence type="inferred from homology"/>
<name>A0A316KWZ5_9FLAO</name>
<dbReference type="PANTHER" id="PTHR30012">
    <property type="entry name" value="GENERAL SECRETION PATHWAY PROTEIN"/>
    <property type="match status" value="1"/>
</dbReference>
<evidence type="ECO:0000256" key="1">
    <source>
        <dbReference type="ARBA" id="ARBA00004651"/>
    </source>
</evidence>
<feature type="domain" description="Type II secretion system protein GspF" evidence="8">
    <location>
        <begin position="249"/>
        <end position="371"/>
    </location>
</feature>
<comment type="caution">
    <text evidence="9">The sequence shown here is derived from an EMBL/GenBank/DDBJ whole genome shotgun (WGS) entry which is preliminary data.</text>
</comment>
<protein>
    <submittedName>
        <fullName evidence="9">Type II secretion system F family protein</fullName>
    </submittedName>
</protein>
<comment type="similarity">
    <text evidence="2">Belongs to the GSP F family.</text>
</comment>
<dbReference type="InterPro" id="IPR018076">
    <property type="entry name" value="T2SS_GspF_dom"/>
</dbReference>
<dbReference type="GO" id="GO:0005886">
    <property type="term" value="C:plasma membrane"/>
    <property type="evidence" value="ECO:0007669"/>
    <property type="project" value="UniProtKB-SubCell"/>
</dbReference>
<feature type="transmembrane region" description="Helical" evidence="7">
    <location>
        <begin position="348"/>
        <end position="370"/>
    </location>
</feature>
<dbReference type="OrthoDB" id="1523422at2"/>
<dbReference type="InterPro" id="IPR003004">
    <property type="entry name" value="GspF/PilC"/>
</dbReference>
<keyword evidence="4 7" id="KW-0812">Transmembrane</keyword>
<dbReference type="AlphaFoldDB" id="A0A316KWZ5"/>
<comment type="subcellular location">
    <subcellularLocation>
        <location evidence="1">Cell membrane</location>
        <topology evidence="1">Multi-pass membrane protein</topology>
    </subcellularLocation>
</comment>
<organism evidence="9 10">
    <name type="scientific">Flagellimonas aquimarina</name>
    <dbReference type="NCBI Taxonomy" id="2201895"/>
    <lineage>
        <taxon>Bacteria</taxon>
        <taxon>Pseudomonadati</taxon>
        <taxon>Bacteroidota</taxon>
        <taxon>Flavobacteriia</taxon>
        <taxon>Flavobacteriales</taxon>
        <taxon>Flavobacteriaceae</taxon>
        <taxon>Flagellimonas</taxon>
    </lineage>
</organism>
<feature type="transmembrane region" description="Helical" evidence="7">
    <location>
        <begin position="199"/>
        <end position="217"/>
    </location>
</feature>
<evidence type="ECO:0000313" key="10">
    <source>
        <dbReference type="Proteomes" id="UP000245762"/>
    </source>
</evidence>
<reference evidence="9 10" key="1">
    <citation type="submission" date="2018-05" db="EMBL/GenBank/DDBJ databases">
        <title>Complete genome sequence of Flagellimonas aquimarina ECD12 isolated from seaweed Ecklonia cava.</title>
        <authorList>
            <person name="Choi S."/>
            <person name="Seong C."/>
        </authorList>
    </citation>
    <scope>NUCLEOTIDE SEQUENCE [LARGE SCALE GENOMIC DNA]</scope>
    <source>
        <strain evidence="9 10">ECD12</strain>
    </source>
</reference>
<dbReference type="EMBL" id="QGEG01000004">
    <property type="protein sequence ID" value="PWL37628.1"/>
    <property type="molecule type" value="Genomic_DNA"/>
</dbReference>
<evidence type="ECO:0000256" key="2">
    <source>
        <dbReference type="ARBA" id="ARBA00005745"/>
    </source>
</evidence>
<sequence>MGFKLENIAADAVPRADGAQKERQPSILEREITLFGKPFSNKKKEDFYTELSVLLKAGVTLKESLHLIEEGQKKEKQKELFNHLGENLLSGSSFSEAIKNKKEFTEYEYYSLKIGEESGTLATITKELGSFFAKKNEQQRNLVNALTYPIIILVTAVLVVIFMLRLVVPMFQDIFKQNNVELPWITRFIVSVSDFIKDYGWWILLLIVGSLLLRKMLFGNDWFKKRMDYFLMRVPYLGNFLKAVYLAQFTRAISLLTTSRVPVLNSIELAGKMIDFYPLRDALNSVSSKILQGESLSNSLKGNKVFSNKMISMVKVAEETNQTEFMFERLNQQYSVEVQQKSKLLSTLLEPMIILVVGVCVGVILVAMYLPMFKLGSVLG</sequence>
<evidence type="ECO:0000256" key="3">
    <source>
        <dbReference type="ARBA" id="ARBA00022475"/>
    </source>
</evidence>
<feature type="transmembrane region" description="Helical" evidence="7">
    <location>
        <begin position="145"/>
        <end position="168"/>
    </location>
</feature>
<keyword evidence="3" id="KW-1003">Cell membrane</keyword>
<dbReference type="PANTHER" id="PTHR30012:SF0">
    <property type="entry name" value="TYPE II SECRETION SYSTEM PROTEIN F-RELATED"/>
    <property type="match status" value="1"/>
</dbReference>
<keyword evidence="6 7" id="KW-0472">Membrane</keyword>
<evidence type="ECO:0000256" key="6">
    <source>
        <dbReference type="ARBA" id="ARBA00023136"/>
    </source>
</evidence>
<feature type="domain" description="Type II secretion system protein GspF" evidence="8">
    <location>
        <begin position="47"/>
        <end position="169"/>
    </location>
</feature>
<accession>A0A316KWZ5</accession>
<evidence type="ECO:0000256" key="4">
    <source>
        <dbReference type="ARBA" id="ARBA00022692"/>
    </source>
</evidence>
<dbReference type="RefSeq" id="WP_109664774.1">
    <property type="nucleotide sequence ID" value="NZ_QGEG01000004.1"/>
</dbReference>
<dbReference type="Proteomes" id="UP000245762">
    <property type="component" value="Unassembled WGS sequence"/>
</dbReference>
<keyword evidence="10" id="KW-1185">Reference proteome</keyword>
<evidence type="ECO:0000256" key="5">
    <source>
        <dbReference type="ARBA" id="ARBA00022989"/>
    </source>
</evidence>